<feature type="repeat" description="ANK" evidence="3">
    <location>
        <begin position="95"/>
        <end position="127"/>
    </location>
</feature>
<evidence type="ECO:0000313" key="6">
    <source>
        <dbReference type="RefSeq" id="XP_033791083.1"/>
    </source>
</evidence>
<proteinExistence type="predicted"/>
<feature type="region of interest" description="Disordered" evidence="4">
    <location>
        <begin position="355"/>
        <end position="427"/>
    </location>
</feature>
<feature type="compositionally biased region" description="Polar residues" evidence="4">
    <location>
        <begin position="489"/>
        <end position="506"/>
    </location>
</feature>
<keyword evidence="5" id="KW-1185">Reference proteome</keyword>
<dbReference type="Proteomes" id="UP000515159">
    <property type="component" value="Chromosome 2"/>
</dbReference>
<dbReference type="InterPro" id="IPR002110">
    <property type="entry name" value="Ankyrin_rpt"/>
</dbReference>
<dbReference type="GeneID" id="117355982"/>
<feature type="region of interest" description="Disordered" evidence="4">
    <location>
        <begin position="473"/>
        <end position="506"/>
    </location>
</feature>
<dbReference type="GO" id="GO:0005737">
    <property type="term" value="C:cytoplasm"/>
    <property type="evidence" value="ECO:0007669"/>
    <property type="project" value="TreeGrafter"/>
</dbReference>
<keyword evidence="2 3" id="KW-0040">ANK repeat</keyword>
<dbReference type="InParanoid" id="A0A6P8QU45"/>
<dbReference type="SUPFAM" id="SSF48403">
    <property type="entry name" value="Ankyrin repeat"/>
    <property type="match status" value="1"/>
</dbReference>
<dbReference type="InterPro" id="IPR036770">
    <property type="entry name" value="Ankyrin_rpt-contain_sf"/>
</dbReference>
<organism evidence="5 6">
    <name type="scientific">Geotrypetes seraphini</name>
    <name type="common">Gaboon caecilian</name>
    <name type="synonym">Caecilia seraphini</name>
    <dbReference type="NCBI Taxonomy" id="260995"/>
    <lineage>
        <taxon>Eukaryota</taxon>
        <taxon>Metazoa</taxon>
        <taxon>Chordata</taxon>
        <taxon>Craniata</taxon>
        <taxon>Vertebrata</taxon>
        <taxon>Euteleostomi</taxon>
        <taxon>Amphibia</taxon>
        <taxon>Gymnophiona</taxon>
        <taxon>Geotrypetes</taxon>
    </lineage>
</organism>
<dbReference type="FunFam" id="1.25.40.20:FF:000198">
    <property type="entry name" value="Myosin binding subunit, isoform P"/>
    <property type="match status" value="1"/>
</dbReference>
<keyword evidence="1" id="KW-0677">Repeat</keyword>
<feature type="region of interest" description="Disordered" evidence="4">
    <location>
        <begin position="319"/>
        <end position="340"/>
    </location>
</feature>
<evidence type="ECO:0000256" key="1">
    <source>
        <dbReference type="ARBA" id="ARBA00022737"/>
    </source>
</evidence>
<dbReference type="PANTHER" id="PTHR24179">
    <property type="entry name" value="PROTEIN PHOSPHATASE 1 REGULATORY SUBUNIT 12"/>
    <property type="match status" value="1"/>
</dbReference>
<evidence type="ECO:0000313" key="5">
    <source>
        <dbReference type="Proteomes" id="UP000515159"/>
    </source>
</evidence>
<dbReference type="InterPro" id="IPR051226">
    <property type="entry name" value="PP1_Regulatory_Subunit"/>
</dbReference>
<dbReference type="PROSITE" id="PS50297">
    <property type="entry name" value="ANK_REP_REGION"/>
    <property type="match status" value="3"/>
</dbReference>
<protein>
    <submittedName>
        <fullName evidence="6">Protein phosphatase 1 regulatory subunit 16A isoform X1</fullName>
    </submittedName>
</protein>
<dbReference type="KEGG" id="gsh:117355982"/>
<feature type="compositionally biased region" description="Polar residues" evidence="4">
    <location>
        <begin position="384"/>
        <end position="395"/>
    </location>
</feature>
<dbReference type="RefSeq" id="XP_033791083.1">
    <property type="nucleotide sequence ID" value="XM_033935192.1"/>
</dbReference>
<feature type="repeat" description="ANK" evidence="3">
    <location>
        <begin position="128"/>
        <end position="160"/>
    </location>
</feature>
<dbReference type="AlphaFoldDB" id="A0A6P8QU45"/>
<sequence length="532" mass="59458">MAEHLELLLELPAVARMSPQERLQHAQRRRAQQLRRWAQAQREAPGPEEPAKERRGGRVSFPPNVTLLEAAARHDAREVHQLLQSGVSPNLCNDDGLTALHQCCIDDYEDVVKLLLEAGADVNTCDSELWTPLHAAATCAHLHLVELLVKYGANLLAVNSDGNMPYDLCEDDVTLDFIESAMADQGVTQDCIEEARSATERHMMEDIQKLVRTGSDLNVQDEHRASLLHIASANGYLGSAELLLENKARTSVRDIDGWTPLHAASFWGQIHLVELLVAHDADLNAKSSLEETPLDVCGDDEIRRKLLELKHKHEAIMKSHDKHKSALQRRTSSAGSRGKVVRRVSVTERTNLYRKEHEQEASVWKQVRQRETETEQEDEDRQTNAELQEQITSGTAAEDLVGSHQGTPVTQRNGSIPHPKHSYTKRLDRSVSYQCAREQGLSADLSLEKCHHTLADLKRQRAAAKLQRYHSEDLPAAEQTVDPAETPRELSTANSQQNLVHCSTAGSDPPLLKLIAPTEEPPTEQRPCCNFM</sequence>
<evidence type="ECO:0000256" key="3">
    <source>
        <dbReference type="PROSITE-ProRule" id="PRU00023"/>
    </source>
</evidence>
<reference evidence="6" key="1">
    <citation type="submission" date="2025-08" db="UniProtKB">
        <authorList>
            <consortium name="RefSeq"/>
        </authorList>
    </citation>
    <scope>IDENTIFICATION</scope>
</reference>
<evidence type="ECO:0000256" key="4">
    <source>
        <dbReference type="SAM" id="MobiDB-lite"/>
    </source>
</evidence>
<dbReference type="FunCoup" id="A0A6P8QU45">
    <property type="interactions" value="755"/>
</dbReference>
<feature type="compositionally biased region" description="Low complexity" evidence="4">
    <location>
        <begin position="34"/>
        <end position="44"/>
    </location>
</feature>
<dbReference type="Gene3D" id="1.25.40.20">
    <property type="entry name" value="Ankyrin repeat-containing domain"/>
    <property type="match status" value="2"/>
</dbReference>
<accession>A0A6P8QU45</accession>
<dbReference type="PROSITE" id="PS50088">
    <property type="entry name" value="ANK_REPEAT"/>
    <property type="match status" value="3"/>
</dbReference>
<dbReference type="GO" id="GO:0004857">
    <property type="term" value="F:enzyme inhibitor activity"/>
    <property type="evidence" value="ECO:0007669"/>
    <property type="project" value="TreeGrafter"/>
</dbReference>
<dbReference type="CTD" id="84988"/>
<feature type="region of interest" description="Disordered" evidence="4">
    <location>
        <begin position="19"/>
        <end position="60"/>
    </location>
</feature>
<feature type="compositionally biased region" description="Polar residues" evidence="4">
    <location>
        <begin position="404"/>
        <end position="414"/>
    </location>
</feature>
<dbReference type="GO" id="GO:0017020">
    <property type="term" value="F:myosin phosphatase regulator activity"/>
    <property type="evidence" value="ECO:0007669"/>
    <property type="project" value="TreeGrafter"/>
</dbReference>
<gene>
    <name evidence="6" type="primary">PPP1R16A</name>
</gene>
<dbReference type="OrthoDB" id="19014at2759"/>
<dbReference type="Pfam" id="PF12796">
    <property type="entry name" value="Ank_2"/>
    <property type="match status" value="2"/>
</dbReference>
<feature type="repeat" description="ANK" evidence="3">
    <location>
        <begin position="256"/>
        <end position="288"/>
    </location>
</feature>
<dbReference type="PANTHER" id="PTHR24179:SF30">
    <property type="entry name" value="PROTEIN PHOSPHATASE 1 REGULATORY SUBUNIT 16A"/>
    <property type="match status" value="1"/>
</dbReference>
<name>A0A6P8QU45_GEOSA</name>
<evidence type="ECO:0000256" key="2">
    <source>
        <dbReference type="ARBA" id="ARBA00023043"/>
    </source>
</evidence>
<dbReference type="SMART" id="SM00248">
    <property type="entry name" value="ANK"/>
    <property type="match status" value="5"/>
</dbReference>